<feature type="domain" description="Histidine kinase" evidence="8">
    <location>
        <begin position="169"/>
        <end position="386"/>
    </location>
</feature>
<dbReference type="CDD" id="cd00082">
    <property type="entry name" value="HisKA"/>
    <property type="match status" value="1"/>
</dbReference>
<dbReference type="CDD" id="cd00130">
    <property type="entry name" value="PAS"/>
    <property type="match status" value="1"/>
</dbReference>
<accession>A0A1S2N9V9</accession>
<dbReference type="InterPro" id="IPR036097">
    <property type="entry name" value="HisK_dim/P_sf"/>
</dbReference>
<reference evidence="10 11" key="1">
    <citation type="submission" date="2014-10" db="EMBL/GenBank/DDBJ databases">
        <authorList>
            <person name="Seo M.-J."/>
            <person name="Seok Y.J."/>
            <person name="Cha I.-T."/>
        </authorList>
    </citation>
    <scope>NUCLEOTIDE SEQUENCE [LARGE SCALE GENOMIC DNA]</scope>
    <source>
        <strain evidence="10 11">NEU</strain>
    </source>
</reference>
<dbReference type="Proteomes" id="UP000180246">
    <property type="component" value="Unassembled WGS sequence"/>
</dbReference>
<dbReference type="InterPro" id="IPR011006">
    <property type="entry name" value="CheY-like_superfamily"/>
</dbReference>
<gene>
    <name evidence="10" type="ORF">LO55_538</name>
</gene>
<dbReference type="EC" id="2.7.13.3" evidence="3"/>
<feature type="modified residue" description="4-aspartylphosphate" evidence="7">
    <location>
        <position position="454"/>
    </location>
</feature>
<dbReference type="GO" id="GO:0000155">
    <property type="term" value="F:phosphorelay sensor kinase activity"/>
    <property type="evidence" value="ECO:0007669"/>
    <property type="project" value="InterPro"/>
</dbReference>
<comment type="catalytic activity">
    <reaction evidence="1">
        <text>ATP + protein L-histidine = ADP + protein N-phospho-L-histidine.</text>
        <dbReference type="EC" id="2.7.13.3"/>
    </reaction>
</comment>
<dbReference type="CDD" id="cd00075">
    <property type="entry name" value="HATPase"/>
    <property type="match status" value="1"/>
</dbReference>
<evidence type="ECO:0000313" key="10">
    <source>
        <dbReference type="EMBL" id="OIJ41580.1"/>
    </source>
</evidence>
<dbReference type="Gene3D" id="3.30.450.20">
    <property type="entry name" value="PAS domain"/>
    <property type="match status" value="1"/>
</dbReference>
<comment type="caution">
    <text evidence="10">The sequence shown here is derived from an EMBL/GenBank/DDBJ whole genome shotgun (WGS) entry which is preliminary data.</text>
</comment>
<dbReference type="SUPFAM" id="SSF52172">
    <property type="entry name" value="CheY-like"/>
    <property type="match status" value="1"/>
</dbReference>
<dbReference type="PANTHER" id="PTHR43547:SF2">
    <property type="entry name" value="HYBRID SIGNAL TRANSDUCTION HISTIDINE KINASE C"/>
    <property type="match status" value="1"/>
</dbReference>
<dbReference type="AlphaFoldDB" id="A0A1S2N9V9"/>
<name>A0A1S2N9V9_9BURK</name>
<dbReference type="RefSeq" id="WP_071360341.1">
    <property type="nucleotide sequence ID" value="NZ_JRYB01000001.1"/>
</dbReference>
<dbReference type="InterPro" id="IPR005467">
    <property type="entry name" value="His_kinase_dom"/>
</dbReference>
<keyword evidence="6" id="KW-0418">Kinase</keyword>
<dbReference type="Gene3D" id="3.30.565.10">
    <property type="entry name" value="Histidine kinase-like ATPase, C-terminal domain"/>
    <property type="match status" value="1"/>
</dbReference>
<dbReference type="InterPro" id="IPR000014">
    <property type="entry name" value="PAS"/>
</dbReference>
<dbReference type="Gene3D" id="3.40.50.2300">
    <property type="match status" value="1"/>
</dbReference>
<organism evidence="10 11">
    <name type="scientific">Massilia timonae</name>
    <dbReference type="NCBI Taxonomy" id="47229"/>
    <lineage>
        <taxon>Bacteria</taxon>
        <taxon>Pseudomonadati</taxon>
        <taxon>Pseudomonadota</taxon>
        <taxon>Betaproteobacteria</taxon>
        <taxon>Burkholderiales</taxon>
        <taxon>Oxalobacteraceae</taxon>
        <taxon>Telluria group</taxon>
        <taxon>Massilia</taxon>
    </lineage>
</organism>
<evidence type="ECO:0000256" key="1">
    <source>
        <dbReference type="ARBA" id="ARBA00000085"/>
    </source>
</evidence>
<dbReference type="InterPro" id="IPR001789">
    <property type="entry name" value="Sig_transdc_resp-reg_receiver"/>
</dbReference>
<dbReference type="FunFam" id="3.30.565.10:FF:000006">
    <property type="entry name" value="Sensor histidine kinase WalK"/>
    <property type="match status" value="1"/>
</dbReference>
<dbReference type="Gene3D" id="1.10.287.130">
    <property type="match status" value="1"/>
</dbReference>
<evidence type="ECO:0000256" key="6">
    <source>
        <dbReference type="ARBA" id="ARBA00022777"/>
    </source>
</evidence>
<comment type="subcellular location">
    <subcellularLocation>
        <location evidence="2">Cell inner membrane</location>
        <topology evidence="2">Multi-pass membrane protein</topology>
    </subcellularLocation>
</comment>
<dbReference type="PANTHER" id="PTHR43547">
    <property type="entry name" value="TWO-COMPONENT HISTIDINE KINASE"/>
    <property type="match status" value="1"/>
</dbReference>
<dbReference type="Pfam" id="PF00512">
    <property type="entry name" value="HisKA"/>
    <property type="match status" value="1"/>
</dbReference>
<dbReference type="InterPro" id="IPR003594">
    <property type="entry name" value="HATPase_dom"/>
</dbReference>
<proteinExistence type="predicted"/>
<dbReference type="SMART" id="SM00388">
    <property type="entry name" value="HisKA"/>
    <property type="match status" value="1"/>
</dbReference>
<evidence type="ECO:0000256" key="5">
    <source>
        <dbReference type="ARBA" id="ARBA00022679"/>
    </source>
</evidence>
<evidence type="ECO:0000259" key="8">
    <source>
        <dbReference type="PROSITE" id="PS50109"/>
    </source>
</evidence>
<dbReference type="EMBL" id="JRYB01000001">
    <property type="protein sequence ID" value="OIJ41580.1"/>
    <property type="molecule type" value="Genomic_DNA"/>
</dbReference>
<dbReference type="SMART" id="SM00448">
    <property type="entry name" value="REC"/>
    <property type="match status" value="1"/>
</dbReference>
<protein>
    <recommendedName>
        <fullName evidence="3">histidine kinase</fullName>
        <ecNumber evidence="3">2.7.13.3</ecNumber>
    </recommendedName>
</protein>
<dbReference type="SMART" id="SM00387">
    <property type="entry name" value="HATPase_c"/>
    <property type="match status" value="1"/>
</dbReference>
<dbReference type="CDD" id="cd17580">
    <property type="entry name" value="REC_2_DhkD-like"/>
    <property type="match status" value="1"/>
</dbReference>
<dbReference type="Pfam" id="PF02518">
    <property type="entry name" value="HATPase_c"/>
    <property type="match status" value="1"/>
</dbReference>
<evidence type="ECO:0000313" key="11">
    <source>
        <dbReference type="Proteomes" id="UP000180246"/>
    </source>
</evidence>
<sequence length="518" mass="55611">MNAALPAVDAFYEQAACGLLATDADGMIVRANATIHAWLGAPSDALTGKLRFCDLLSVGARLFHHTRCVPLLQREGAVNEVQVDLLTLDGRHLPVLLNIVRHPGADGAWLDHWAVFRSSGRHAYEHALLGARKVAEEALEAQRAADLQLQALNLQLTAADRRKDEFLATLSHELRNPLAPMRSAVDVFKLKYGSGADERLLQAFDRQLRHLTRLVDDLMDVSRITQNRMRLRRTAVDLAPLVRGAAQDMAPAMAAARHTLRLSVGDTPLVVDGDATRLAQVVINLLANAAKYTPDGGLIDVELTCADGHAELRVRDNGIGIPPDALGAVFNMFAQLEPALDRARGGLGIGLALARGIVDLHGGAILVESAGPGLGSEFTLRLPLVAGCAAPEAVAEPAAPVPPRRVLVVDDNFDTAETMALALELFGCETRMAHTAAAALDVAAEFAPDVALLDIGLPDYNGYELARRLRALPSGLDITLVAATGWGQDKDRTLALDAGFDHHLTKPIDFEQLRLLLR</sequence>
<keyword evidence="5" id="KW-0808">Transferase</keyword>
<dbReference type="InterPro" id="IPR036890">
    <property type="entry name" value="HATPase_C_sf"/>
</dbReference>
<dbReference type="InterPro" id="IPR003661">
    <property type="entry name" value="HisK_dim/P_dom"/>
</dbReference>
<dbReference type="SUPFAM" id="SSF55785">
    <property type="entry name" value="PYP-like sensor domain (PAS domain)"/>
    <property type="match status" value="1"/>
</dbReference>
<dbReference type="PROSITE" id="PS50109">
    <property type="entry name" value="HIS_KIN"/>
    <property type="match status" value="1"/>
</dbReference>
<dbReference type="PRINTS" id="PR00344">
    <property type="entry name" value="BCTRLSENSOR"/>
</dbReference>
<dbReference type="PROSITE" id="PS50110">
    <property type="entry name" value="RESPONSE_REGULATORY"/>
    <property type="match status" value="1"/>
</dbReference>
<feature type="domain" description="Response regulatory" evidence="9">
    <location>
        <begin position="405"/>
        <end position="518"/>
    </location>
</feature>
<keyword evidence="4 7" id="KW-0597">Phosphoprotein</keyword>
<dbReference type="SUPFAM" id="SSF47384">
    <property type="entry name" value="Homodimeric domain of signal transducing histidine kinase"/>
    <property type="match status" value="1"/>
</dbReference>
<evidence type="ECO:0000256" key="4">
    <source>
        <dbReference type="ARBA" id="ARBA00022553"/>
    </source>
</evidence>
<evidence type="ECO:0000256" key="7">
    <source>
        <dbReference type="PROSITE-ProRule" id="PRU00169"/>
    </source>
</evidence>
<evidence type="ECO:0000256" key="2">
    <source>
        <dbReference type="ARBA" id="ARBA00004429"/>
    </source>
</evidence>
<dbReference type="GO" id="GO:0005886">
    <property type="term" value="C:plasma membrane"/>
    <property type="evidence" value="ECO:0007669"/>
    <property type="project" value="UniProtKB-SubCell"/>
</dbReference>
<evidence type="ECO:0000256" key="3">
    <source>
        <dbReference type="ARBA" id="ARBA00012438"/>
    </source>
</evidence>
<dbReference type="Pfam" id="PF00072">
    <property type="entry name" value="Response_reg"/>
    <property type="match status" value="1"/>
</dbReference>
<dbReference type="InterPro" id="IPR004358">
    <property type="entry name" value="Sig_transdc_His_kin-like_C"/>
</dbReference>
<dbReference type="InterPro" id="IPR035965">
    <property type="entry name" value="PAS-like_dom_sf"/>
</dbReference>
<evidence type="ECO:0000259" key="9">
    <source>
        <dbReference type="PROSITE" id="PS50110"/>
    </source>
</evidence>
<dbReference type="SUPFAM" id="SSF55874">
    <property type="entry name" value="ATPase domain of HSP90 chaperone/DNA topoisomerase II/histidine kinase"/>
    <property type="match status" value="1"/>
</dbReference>